<evidence type="ECO:0000313" key="1">
    <source>
        <dbReference type="EMBL" id="GJU00922.1"/>
    </source>
</evidence>
<accession>A0ABQ5IL47</accession>
<name>A0ABQ5IL47_9ASTR</name>
<reference evidence="1" key="1">
    <citation type="journal article" date="2022" name="Int. J. Mol. Sci.">
        <title>Draft Genome of Tanacetum Coccineum: Genomic Comparison of Closely Related Tanacetum-Family Plants.</title>
        <authorList>
            <person name="Yamashiro T."/>
            <person name="Shiraishi A."/>
            <person name="Nakayama K."/>
            <person name="Satake H."/>
        </authorList>
    </citation>
    <scope>NUCLEOTIDE SEQUENCE</scope>
</reference>
<reference evidence="1" key="2">
    <citation type="submission" date="2022-01" db="EMBL/GenBank/DDBJ databases">
        <authorList>
            <person name="Yamashiro T."/>
            <person name="Shiraishi A."/>
            <person name="Satake H."/>
            <person name="Nakayama K."/>
        </authorList>
    </citation>
    <scope>NUCLEOTIDE SEQUENCE</scope>
</reference>
<organism evidence="1 2">
    <name type="scientific">Tanacetum coccineum</name>
    <dbReference type="NCBI Taxonomy" id="301880"/>
    <lineage>
        <taxon>Eukaryota</taxon>
        <taxon>Viridiplantae</taxon>
        <taxon>Streptophyta</taxon>
        <taxon>Embryophyta</taxon>
        <taxon>Tracheophyta</taxon>
        <taxon>Spermatophyta</taxon>
        <taxon>Magnoliopsida</taxon>
        <taxon>eudicotyledons</taxon>
        <taxon>Gunneridae</taxon>
        <taxon>Pentapetalae</taxon>
        <taxon>asterids</taxon>
        <taxon>campanulids</taxon>
        <taxon>Asterales</taxon>
        <taxon>Asteraceae</taxon>
        <taxon>Asteroideae</taxon>
        <taxon>Anthemideae</taxon>
        <taxon>Anthemidinae</taxon>
        <taxon>Tanacetum</taxon>
    </lineage>
</organism>
<proteinExistence type="predicted"/>
<sequence>MVKGSKGSLGIRCAFNVDEGGECQRRGIARCDLCPTSGLGGRGGCGWRTVKRRQGLVDCGGESVLFFRYDMQPCGWAHRSGAVTGSGGDVGLSTGAIGGAAWG</sequence>
<comment type="caution">
    <text evidence="1">The sequence shown here is derived from an EMBL/GenBank/DDBJ whole genome shotgun (WGS) entry which is preliminary data.</text>
</comment>
<dbReference type="Proteomes" id="UP001151760">
    <property type="component" value="Unassembled WGS sequence"/>
</dbReference>
<dbReference type="EMBL" id="BQNB010020912">
    <property type="protein sequence ID" value="GJU00922.1"/>
    <property type="molecule type" value="Genomic_DNA"/>
</dbReference>
<keyword evidence="2" id="KW-1185">Reference proteome</keyword>
<protein>
    <submittedName>
        <fullName evidence="1">Uncharacterized protein</fullName>
    </submittedName>
</protein>
<evidence type="ECO:0000313" key="2">
    <source>
        <dbReference type="Proteomes" id="UP001151760"/>
    </source>
</evidence>
<gene>
    <name evidence="1" type="ORF">Tco_1111260</name>
</gene>